<dbReference type="Proteomes" id="UP001150924">
    <property type="component" value="Unassembled WGS sequence"/>
</dbReference>
<proteinExistence type="predicted"/>
<feature type="signal peptide" evidence="2">
    <location>
        <begin position="1"/>
        <end position="21"/>
    </location>
</feature>
<dbReference type="RefSeq" id="WP_267767748.1">
    <property type="nucleotide sequence ID" value="NZ_JAPNKE010000002.1"/>
</dbReference>
<evidence type="ECO:0008006" key="5">
    <source>
        <dbReference type="Google" id="ProtNLM"/>
    </source>
</evidence>
<name>A0A9X3ESP3_9BACT</name>
<sequence length="401" mass="41375">MTRFRRTCTLLATLLTLPACSDDGGTSSGGSTAGVTTAPTTNSTNSTNGTTTTGSSNSGTDSTSEASGGNSDSDSETAAPTSTGMVDPTTSGGFPKLDVGVEETTDGVTTDGDEMGCRKVDFLFIIDNSGSMSDEQQSLIDSFPGFISAIQSQLDEAQDYHIMVIDTDPWVFGGCNLICPLFGNTCPVAGLDYTCGTPPLECEDVLGAGVTHPRGLQSSSKDCNFSTGFRYMDVTEPDLTSTFACAAQVGTGSTSDPERPMEAMVQAVAPTGPAFECNTGFLRKDAILVVTIVTDEDDNFGDGSAGNAAGWKASLVAAKKGDEKALVVLGLYGDNDQPNGICGPLVDSSGAEPSPRIREFVESFGDQGISGSVCAPSYDSFFSEAVGLIAQTCDDFVPPPM</sequence>
<protein>
    <recommendedName>
        <fullName evidence="5">VWFA domain-containing protein</fullName>
    </recommendedName>
</protein>
<accession>A0A9X3ESP3</accession>
<gene>
    <name evidence="3" type="ORF">OV079_09880</name>
</gene>
<evidence type="ECO:0000256" key="2">
    <source>
        <dbReference type="SAM" id="SignalP"/>
    </source>
</evidence>
<feature type="region of interest" description="Disordered" evidence="1">
    <location>
        <begin position="19"/>
        <end position="112"/>
    </location>
</feature>
<reference evidence="3" key="1">
    <citation type="submission" date="2022-11" db="EMBL/GenBank/DDBJ databases">
        <title>Minimal conservation of predation-associated metabolite biosynthetic gene clusters underscores biosynthetic potential of Myxococcota including descriptions for ten novel species: Archangium lansinium sp. nov., Myxococcus landrumus sp. nov., Nannocystis bai.</title>
        <authorList>
            <person name="Ahearne A."/>
            <person name="Stevens C."/>
            <person name="Phillips K."/>
        </authorList>
    </citation>
    <scope>NUCLEOTIDE SEQUENCE</scope>
    <source>
        <strain evidence="3">Na p29</strain>
    </source>
</reference>
<evidence type="ECO:0000313" key="3">
    <source>
        <dbReference type="EMBL" id="MCY1005871.1"/>
    </source>
</evidence>
<feature type="compositionally biased region" description="Polar residues" evidence="1">
    <location>
        <begin position="68"/>
        <end position="92"/>
    </location>
</feature>
<dbReference type="AlphaFoldDB" id="A0A9X3ESP3"/>
<evidence type="ECO:0000256" key="1">
    <source>
        <dbReference type="SAM" id="MobiDB-lite"/>
    </source>
</evidence>
<feature type="chain" id="PRO_5040755908" description="VWFA domain-containing protein" evidence="2">
    <location>
        <begin position="22"/>
        <end position="401"/>
    </location>
</feature>
<evidence type="ECO:0000313" key="4">
    <source>
        <dbReference type="Proteomes" id="UP001150924"/>
    </source>
</evidence>
<keyword evidence="4" id="KW-1185">Reference proteome</keyword>
<feature type="compositionally biased region" description="Low complexity" evidence="1">
    <location>
        <begin position="33"/>
        <end position="67"/>
    </location>
</feature>
<organism evidence="3 4">
    <name type="scientific">Nannocystis pusilla</name>
    <dbReference type="NCBI Taxonomy" id="889268"/>
    <lineage>
        <taxon>Bacteria</taxon>
        <taxon>Pseudomonadati</taxon>
        <taxon>Myxococcota</taxon>
        <taxon>Polyangia</taxon>
        <taxon>Nannocystales</taxon>
        <taxon>Nannocystaceae</taxon>
        <taxon>Nannocystis</taxon>
    </lineage>
</organism>
<comment type="caution">
    <text evidence="3">The sequence shown here is derived from an EMBL/GenBank/DDBJ whole genome shotgun (WGS) entry which is preliminary data.</text>
</comment>
<dbReference type="EMBL" id="JAPNKE010000002">
    <property type="protein sequence ID" value="MCY1005871.1"/>
    <property type="molecule type" value="Genomic_DNA"/>
</dbReference>
<keyword evidence="2" id="KW-0732">Signal</keyword>